<dbReference type="Gene3D" id="3.40.50.1000">
    <property type="entry name" value="HAD superfamily/HAD-like"/>
    <property type="match status" value="2"/>
</dbReference>
<reference evidence="1 2" key="1">
    <citation type="submission" date="2020-08" db="EMBL/GenBank/DDBJ databases">
        <title>Sequencing the genomes of 1000 actinobacteria strains.</title>
        <authorList>
            <person name="Klenk H.-P."/>
        </authorList>
    </citation>
    <scope>NUCLEOTIDE SEQUENCE [LARGE SCALE GENOMIC DNA]</scope>
    <source>
        <strain evidence="1 2">DSM 43851</strain>
    </source>
</reference>
<dbReference type="GO" id="GO:0008967">
    <property type="term" value="F:phosphoglycolate phosphatase activity"/>
    <property type="evidence" value="ECO:0007669"/>
    <property type="project" value="UniProtKB-EC"/>
</dbReference>
<dbReference type="EMBL" id="JACHIR010000001">
    <property type="protein sequence ID" value="MBB5892101.1"/>
    <property type="molecule type" value="Genomic_DNA"/>
</dbReference>
<dbReference type="InterPro" id="IPR050155">
    <property type="entry name" value="HAD-like_hydrolase_sf"/>
</dbReference>
<dbReference type="PANTHER" id="PTHR43434">
    <property type="entry name" value="PHOSPHOGLYCOLATE PHOSPHATASE"/>
    <property type="match status" value="1"/>
</dbReference>
<dbReference type="GO" id="GO:0006281">
    <property type="term" value="P:DNA repair"/>
    <property type="evidence" value="ECO:0007669"/>
    <property type="project" value="TreeGrafter"/>
</dbReference>
<dbReference type="RefSeq" id="WP_184862631.1">
    <property type="nucleotide sequence ID" value="NZ_BAAAWY010000007.1"/>
</dbReference>
<dbReference type="Gene3D" id="1.10.150.240">
    <property type="entry name" value="Putative phosphatase, domain 2"/>
    <property type="match status" value="1"/>
</dbReference>
<dbReference type="InterPro" id="IPR023214">
    <property type="entry name" value="HAD_sf"/>
</dbReference>
<protein>
    <submittedName>
        <fullName evidence="1">Phosphoglycolate phosphatase</fullName>
        <ecNumber evidence="1">3.1.3.18</ecNumber>
    </submittedName>
</protein>
<dbReference type="Pfam" id="PF12710">
    <property type="entry name" value="HAD"/>
    <property type="match status" value="1"/>
</dbReference>
<accession>A0A7W9NHD2</accession>
<dbReference type="Proteomes" id="UP000585638">
    <property type="component" value="Unassembled WGS sequence"/>
</dbReference>
<keyword evidence="2" id="KW-1185">Reference proteome</keyword>
<dbReference type="InterPro" id="IPR036412">
    <property type="entry name" value="HAD-like_sf"/>
</dbReference>
<comment type="caution">
    <text evidence="1">The sequence shown here is derived from an EMBL/GenBank/DDBJ whole genome shotgun (WGS) entry which is preliminary data.</text>
</comment>
<sequence>MALTVGFDLDMTLIDARPGVAAAIDQVGAEFGVPLDGSDFASRLGPPLQDMFRDAGMDEAIIPALMDRYRALYPTVVIATTVAMPGAEEAMAAVRERDGRVVVVTGKFEPNARLHVEALGWHVDHLRGELWSSAKGAVLREQGASIYVGDHVGDVHGALDADAVSVAVTTGPCDRRELVDAGAEVVLTSLEQFPAWLADNAGRFVEPMAG</sequence>
<gene>
    <name evidence="1" type="ORF">BJ998_003297</name>
</gene>
<keyword evidence="1" id="KW-0378">Hydrolase</keyword>
<dbReference type="AlphaFoldDB" id="A0A7W9NHD2"/>
<evidence type="ECO:0000313" key="2">
    <source>
        <dbReference type="Proteomes" id="UP000585638"/>
    </source>
</evidence>
<dbReference type="SUPFAM" id="SSF56784">
    <property type="entry name" value="HAD-like"/>
    <property type="match status" value="1"/>
</dbReference>
<evidence type="ECO:0000313" key="1">
    <source>
        <dbReference type="EMBL" id="MBB5892101.1"/>
    </source>
</evidence>
<dbReference type="EC" id="3.1.3.18" evidence="1"/>
<dbReference type="InterPro" id="IPR023198">
    <property type="entry name" value="PGP-like_dom2"/>
</dbReference>
<dbReference type="PANTHER" id="PTHR43434:SF1">
    <property type="entry name" value="PHOSPHOGLYCOLATE PHOSPHATASE"/>
    <property type="match status" value="1"/>
</dbReference>
<name>A0A7W9NHD2_9PSEU</name>
<organism evidence="1 2">
    <name type="scientific">Kutzneria kofuensis</name>
    <dbReference type="NCBI Taxonomy" id="103725"/>
    <lineage>
        <taxon>Bacteria</taxon>
        <taxon>Bacillati</taxon>
        <taxon>Actinomycetota</taxon>
        <taxon>Actinomycetes</taxon>
        <taxon>Pseudonocardiales</taxon>
        <taxon>Pseudonocardiaceae</taxon>
        <taxon>Kutzneria</taxon>
    </lineage>
</organism>
<proteinExistence type="predicted"/>